<dbReference type="InterPro" id="IPR003521">
    <property type="entry name" value="ICln"/>
</dbReference>
<dbReference type="Gene3D" id="2.30.29.30">
    <property type="entry name" value="Pleckstrin-homology domain (PH domain)/Phosphotyrosine-binding domain (PTB)"/>
    <property type="match status" value="1"/>
</dbReference>
<evidence type="ECO:0000256" key="8">
    <source>
        <dbReference type="SAM" id="MobiDB-lite"/>
    </source>
</evidence>
<dbReference type="PANTHER" id="PTHR21399:SF0">
    <property type="entry name" value="METHYLOSOME SUBUNIT PICLN"/>
    <property type="match status" value="1"/>
</dbReference>
<dbReference type="GO" id="GO:0045292">
    <property type="term" value="P:mRNA cis splicing, via spliceosome"/>
    <property type="evidence" value="ECO:0007669"/>
    <property type="project" value="TreeGrafter"/>
</dbReference>
<feature type="region of interest" description="Disordered" evidence="8">
    <location>
        <begin position="218"/>
        <end position="239"/>
    </location>
</feature>
<dbReference type="EMBL" id="JOJR01000501">
    <property type="protein sequence ID" value="RCN37063.1"/>
    <property type="molecule type" value="Genomic_DNA"/>
</dbReference>
<comment type="subcellular location">
    <subcellularLocation>
        <location evidence="2">Cytoplasm</location>
    </subcellularLocation>
    <subcellularLocation>
        <location evidence="1">Nucleus</location>
    </subcellularLocation>
</comment>
<accession>A0A368FXZ1</accession>
<evidence type="ECO:0000256" key="5">
    <source>
        <dbReference type="ARBA" id="ARBA00022490"/>
    </source>
</evidence>
<dbReference type="OrthoDB" id="19714at2759"/>
<gene>
    <name evidence="9" type="ORF">ANCCAN_17057</name>
</gene>
<feature type="compositionally biased region" description="Acidic residues" evidence="8">
    <location>
        <begin position="229"/>
        <end position="239"/>
    </location>
</feature>
<evidence type="ECO:0000256" key="1">
    <source>
        <dbReference type="ARBA" id="ARBA00004123"/>
    </source>
</evidence>
<dbReference type="Pfam" id="PF03517">
    <property type="entry name" value="Voldacs"/>
    <property type="match status" value="1"/>
</dbReference>
<evidence type="ECO:0000256" key="7">
    <source>
        <dbReference type="ARBA" id="ARBA00045890"/>
    </source>
</evidence>
<comment type="similarity">
    <text evidence="3">Belongs to the pICln (TC 1.A.47) family.</text>
</comment>
<sequence>MIILSEVSQPSTGVRLSQPQVVAYMDGHCAGEGTLCISESQVTWICRSSGLGFSLTYPSIILHAISTDLSTFPHECIYVLVDASKSERHRRRAVPFYTAAEARNVQDLRLAEEELNQNGDVSDEDDDEEGKNVVIRFIPSDVSVLQQIYSEMCACQELNPDEGDDFSVTDEEGDGAMAIDADADAMMSGDGWYTVENIGDDGNIELSEEGRANLRRMLNQSNNGNGDQGECEEDEMEEQ</sequence>
<dbReference type="PRINTS" id="PR01348">
    <property type="entry name" value="ICLNCHANNEL"/>
</dbReference>
<keyword evidence="5" id="KW-0963">Cytoplasm</keyword>
<dbReference type="InterPro" id="IPR011993">
    <property type="entry name" value="PH-like_dom_sf"/>
</dbReference>
<dbReference type="AlphaFoldDB" id="A0A368FXZ1"/>
<dbReference type="GO" id="GO:0034709">
    <property type="term" value="C:methylosome"/>
    <property type="evidence" value="ECO:0007669"/>
    <property type="project" value="InterPro"/>
</dbReference>
<dbReference type="GO" id="GO:0006884">
    <property type="term" value="P:cell volume homeostasis"/>
    <property type="evidence" value="ECO:0007669"/>
    <property type="project" value="InterPro"/>
</dbReference>
<dbReference type="Proteomes" id="UP000252519">
    <property type="component" value="Unassembled WGS sequence"/>
</dbReference>
<evidence type="ECO:0000256" key="6">
    <source>
        <dbReference type="ARBA" id="ARBA00023242"/>
    </source>
</evidence>
<comment type="caution">
    <text evidence="9">The sequence shown here is derived from an EMBL/GenBank/DDBJ whole genome shotgun (WGS) entry which is preliminary data.</text>
</comment>
<protein>
    <recommendedName>
        <fullName evidence="4">Methylosome subunit pICln</fullName>
    </recommendedName>
</protein>
<reference evidence="9 10" key="1">
    <citation type="submission" date="2014-10" db="EMBL/GenBank/DDBJ databases">
        <title>Draft genome of the hookworm Ancylostoma caninum.</title>
        <authorList>
            <person name="Mitreva M."/>
        </authorList>
    </citation>
    <scope>NUCLEOTIDE SEQUENCE [LARGE SCALE GENOMIC DNA]</scope>
    <source>
        <strain evidence="9 10">Baltimore</strain>
    </source>
</reference>
<organism evidence="9 10">
    <name type="scientific">Ancylostoma caninum</name>
    <name type="common">Dog hookworm</name>
    <dbReference type="NCBI Taxonomy" id="29170"/>
    <lineage>
        <taxon>Eukaryota</taxon>
        <taxon>Metazoa</taxon>
        <taxon>Ecdysozoa</taxon>
        <taxon>Nematoda</taxon>
        <taxon>Chromadorea</taxon>
        <taxon>Rhabditida</taxon>
        <taxon>Rhabditina</taxon>
        <taxon>Rhabditomorpha</taxon>
        <taxon>Strongyloidea</taxon>
        <taxon>Ancylostomatidae</taxon>
        <taxon>Ancylostomatinae</taxon>
        <taxon>Ancylostoma</taxon>
    </lineage>
</organism>
<comment type="function">
    <text evidence="7">Involved in both the assembly of spliceosomal snRNPs and the methylation of Sm proteins. Chaperone that regulates the assembly of spliceosomal U1, U2, U4 and U5 small nuclear ribonucleoproteins (snRNPs), the building blocks of the spliceosome, and thereby plays an important role in the splicing of cellular pre-mRNAs. Most spliceosomal snRNPs contain a common set of Sm proteins SNRPB, SNRPD1, SNRPD2, SNRPD3, SNRPE, SNRPF and SNRPG that assemble in a heptameric protein ring on the Sm site of the small nuclear RNA to form the core snRNP (Sm core). In the cytosol, the Sm proteins SNRPD1, SNRPD2, SNRPE, SNRPF and SNRPG are trapped in an inactive 6S pICln-Sm complex by the chaperone CLNS1A that controls the assembly of the core snRNP. Dissociation by the SMN complex of CLNS1A from the trapped Sm proteins and their transfer to an SMN-Sm complex triggers the assembly of core snRNPs and their transport to the nucleus.</text>
</comment>
<proteinExistence type="inferred from homology"/>
<dbReference type="GO" id="GO:0005829">
    <property type="term" value="C:cytosol"/>
    <property type="evidence" value="ECO:0007669"/>
    <property type="project" value="InterPro"/>
</dbReference>
<dbReference type="GO" id="GO:0006821">
    <property type="term" value="P:chloride transport"/>
    <property type="evidence" value="ECO:0007669"/>
    <property type="project" value="InterPro"/>
</dbReference>
<evidence type="ECO:0000256" key="4">
    <source>
        <dbReference type="ARBA" id="ARBA00015653"/>
    </source>
</evidence>
<dbReference type="GO" id="GO:0000387">
    <property type="term" value="P:spliceosomal snRNP assembly"/>
    <property type="evidence" value="ECO:0007669"/>
    <property type="project" value="InterPro"/>
</dbReference>
<evidence type="ECO:0000256" key="3">
    <source>
        <dbReference type="ARBA" id="ARBA00007054"/>
    </source>
</evidence>
<name>A0A368FXZ1_ANCCA</name>
<dbReference type="PANTHER" id="PTHR21399">
    <property type="entry name" value="CHLORIDE CONDUCTANCE REGULATORY PROTEIN ICLN"/>
    <property type="match status" value="1"/>
</dbReference>
<evidence type="ECO:0000313" key="10">
    <source>
        <dbReference type="Proteomes" id="UP000252519"/>
    </source>
</evidence>
<dbReference type="InterPro" id="IPR039924">
    <property type="entry name" value="ICln/Lot5/Saf5"/>
</dbReference>
<keyword evidence="6" id="KW-0539">Nucleus</keyword>
<evidence type="ECO:0000256" key="2">
    <source>
        <dbReference type="ARBA" id="ARBA00004496"/>
    </source>
</evidence>
<keyword evidence="10" id="KW-1185">Reference proteome</keyword>
<dbReference type="GO" id="GO:0005886">
    <property type="term" value="C:plasma membrane"/>
    <property type="evidence" value="ECO:0007669"/>
    <property type="project" value="InterPro"/>
</dbReference>
<dbReference type="GO" id="GO:0005681">
    <property type="term" value="C:spliceosomal complex"/>
    <property type="evidence" value="ECO:0007669"/>
    <property type="project" value="TreeGrafter"/>
</dbReference>
<evidence type="ECO:0000313" key="9">
    <source>
        <dbReference type="EMBL" id="RCN37063.1"/>
    </source>
</evidence>
<dbReference type="STRING" id="29170.A0A368FXZ1"/>
<dbReference type="GO" id="GO:0034715">
    <property type="term" value="C:pICln-Sm protein complex"/>
    <property type="evidence" value="ECO:0007669"/>
    <property type="project" value="InterPro"/>
</dbReference>